<dbReference type="Proteomes" id="UP000624244">
    <property type="component" value="Unassembled WGS sequence"/>
</dbReference>
<gene>
    <name evidence="2" type="ORF">GGP41_007905</name>
</gene>
<proteinExistence type="predicted"/>
<dbReference type="AlphaFoldDB" id="A0A8H5ZN43"/>
<comment type="caution">
    <text evidence="2">The sequence shown here is derived from an EMBL/GenBank/DDBJ whole genome shotgun (WGS) entry which is preliminary data.</text>
</comment>
<evidence type="ECO:0000313" key="2">
    <source>
        <dbReference type="EMBL" id="KAF5852472.1"/>
    </source>
</evidence>
<evidence type="ECO:0000256" key="1">
    <source>
        <dbReference type="SAM" id="MobiDB-lite"/>
    </source>
</evidence>
<feature type="compositionally biased region" description="Basic and acidic residues" evidence="1">
    <location>
        <begin position="167"/>
        <end position="177"/>
    </location>
</feature>
<feature type="compositionally biased region" description="Basic and acidic residues" evidence="1">
    <location>
        <begin position="69"/>
        <end position="79"/>
    </location>
</feature>
<sequence length="177" mass="18604">MKSEAVEAFASKTMRPEALEAAKALVDQENRQPASTGLSGREQLLPQETPNHVPTTVTHSPSPSQDTVRSTHDTDDDASRASTLLAEVIQGAKTAVDDALAWAEKKVGSLDSEKGGAGPYDSPATCMPSDLDAIASGILPSIPSKSQHDENSRAKGKEIYDTSSGEETDKRKGQGSA</sequence>
<feature type="compositionally biased region" description="Polar residues" evidence="1">
    <location>
        <begin position="46"/>
        <end position="68"/>
    </location>
</feature>
<organism evidence="2 3">
    <name type="scientific">Cochliobolus sativus</name>
    <name type="common">Common root rot and spot blotch fungus</name>
    <name type="synonym">Bipolaris sorokiniana</name>
    <dbReference type="NCBI Taxonomy" id="45130"/>
    <lineage>
        <taxon>Eukaryota</taxon>
        <taxon>Fungi</taxon>
        <taxon>Dikarya</taxon>
        <taxon>Ascomycota</taxon>
        <taxon>Pezizomycotina</taxon>
        <taxon>Dothideomycetes</taxon>
        <taxon>Pleosporomycetidae</taxon>
        <taxon>Pleosporales</taxon>
        <taxon>Pleosporineae</taxon>
        <taxon>Pleosporaceae</taxon>
        <taxon>Bipolaris</taxon>
    </lineage>
</organism>
<protein>
    <submittedName>
        <fullName evidence="2">Uncharacterized protein</fullName>
    </submittedName>
</protein>
<feature type="compositionally biased region" description="Basic and acidic residues" evidence="1">
    <location>
        <begin position="146"/>
        <end position="160"/>
    </location>
</feature>
<dbReference type="EMBL" id="WNKQ01000003">
    <property type="protein sequence ID" value="KAF5852472.1"/>
    <property type="molecule type" value="Genomic_DNA"/>
</dbReference>
<name>A0A8H5ZN43_COCSA</name>
<feature type="region of interest" description="Disordered" evidence="1">
    <location>
        <begin position="108"/>
        <end position="177"/>
    </location>
</feature>
<evidence type="ECO:0000313" key="3">
    <source>
        <dbReference type="Proteomes" id="UP000624244"/>
    </source>
</evidence>
<accession>A0A8H5ZN43</accession>
<reference evidence="2" key="1">
    <citation type="submission" date="2019-11" db="EMBL/GenBank/DDBJ databases">
        <title>Bipolaris sorokiniana Genome sequencing.</title>
        <authorList>
            <person name="Wang H."/>
        </authorList>
    </citation>
    <scope>NUCLEOTIDE SEQUENCE</scope>
</reference>
<dbReference type="OMA" id="KSQHDEN"/>
<feature type="region of interest" description="Disordered" evidence="1">
    <location>
        <begin position="26"/>
        <end position="79"/>
    </location>
</feature>